<dbReference type="AlphaFoldDB" id="A0A8J8T5X2"/>
<proteinExistence type="predicted"/>
<evidence type="ECO:0000313" key="3">
    <source>
        <dbReference type="EMBL" id="TNV83464.1"/>
    </source>
</evidence>
<sequence length="728" mass="83180">METPSEHESCGQINSQESQSKFPSLGQQLSRKILDPSLQELREEQQRCVELDFEELRELAEKNQSADVGRIIKPFGNQILQNRASAVPRRAWGVRQRNGKPTGIEKKCEPDVKDEPKQQPNCTLEWAASQDNKIQAEQYRERIQKAQANIDAMLKNQSLQQHLLSGDEQQINQFIKRLAKRKPAILENIGGEQKSHSIPIQHSVSQIRSPNQSQEIRGGSPYLLVDSGGEIKEADQSKEYQPNQACPQLDLLFDIERELFSREFQQNGNYRDLQERTDRNMRLLYLLQKADKKCDNSQEAPRHSMYLVPLTPPPNSSQNQSNSPEQKFYPLQGSSPVQYERKPQPSLYHNYNEGNKRIELQSFYKVDNGNKPVKVEANNNYPMSAFSRKPPWVEEAEMEANFFANHIEQSQEFLLPTLQDHHESLYPNKSNAFRQTLKKVVSPSQQQQGNDGKIGHGLLSLLPIANQNHTTENNNHANSNKQVLYQELLALTAKKRGCSGQKKTTQDTEYLNRENSTQCQKMAYIQSHYRVVQQNLAKAPMSVLQEVSNNTYEQLLSSPQRKMLKGIDKQKGSSKLSVQLANKQQMKNEVPNQILVEEGCPGFEDFKLDHFLGQDGSMAHRAAGHSSGSIRNEGLGLVYEGRHKQQTNVRDLRRTRNAPDNQMANAVKEDCILDIDEEADNAEIVTENFCEKYALPKQTRTSKFRNIALLEESSKQREYQGSRKQLSD</sequence>
<feature type="region of interest" description="Disordered" evidence="2">
    <location>
        <begin position="97"/>
        <end position="119"/>
    </location>
</feature>
<dbReference type="Proteomes" id="UP000785679">
    <property type="component" value="Unassembled WGS sequence"/>
</dbReference>
<feature type="compositionally biased region" description="Polar residues" evidence="2">
    <location>
        <begin position="11"/>
        <end position="29"/>
    </location>
</feature>
<evidence type="ECO:0000256" key="1">
    <source>
        <dbReference type="SAM" id="Coils"/>
    </source>
</evidence>
<feature type="compositionally biased region" description="Basic and acidic residues" evidence="2">
    <location>
        <begin position="103"/>
        <end position="117"/>
    </location>
</feature>
<protein>
    <submittedName>
        <fullName evidence="3">Uncharacterized protein</fullName>
    </submittedName>
</protein>
<feature type="region of interest" description="Disordered" evidence="2">
    <location>
        <begin position="1"/>
        <end position="29"/>
    </location>
</feature>
<keyword evidence="4" id="KW-1185">Reference proteome</keyword>
<feature type="region of interest" description="Disordered" evidence="2">
    <location>
        <begin position="295"/>
        <end position="347"/>
    </location>
</feature>
<evidence type="ECO:0000313" key="4">
    <source>
        <dbReference type="Proteomes" id="UP000785679"/>
    </source>
</evidence>
<organism evidence="3 4">
    <name type="scientific">Halteria grandinella</name>
    <dbReference type="NCBI Taxonomy" id="5974"/>
    <lineage>
        <taxon>Eukaryota</taxon>
        <taxon>Sar</taxon>
        <taxon>Alveolata</taxon>
        <taxon>Ciliophora</taxon>
        <taxon>Intramacronucleata</taxon>
        <taxon>Spirotrichea</taxon>
        <taxon>Stichotrichia</taxon>
        <taxon>Sporadotrichida</taxon>
        <taxon>Halteriidae</taxon>
        <taxon>Halteria</taxon>
    </lineage>
</organism>
<dbReference type="EMBL" id="RRYP01003807">
    <property type="protein sequence ID" value="TNV83464.1"/>
    <property type="molecule type" value="Genomic_DNA"/>
</dbReference>
<feature type="coiled-coil region" evidence="1">
    <location>
        <begin position="129"/>
        <end position="156"/>
    </location>
</feature>
<gene>
    <name evidence="3" type="ORF">FGO68_gene17450</name>
</gene>
<accession>A0A8J8T5X2</accession>
<reference evidence="3" key="1">
    <citation type="submission" date="2019-06" db="EMBL/GenBank/DDBJ databases">
        <authorList>
            <person name="Zheng W."/>
        </authorList>
    </citation>
    <scope>NUCLEOTIDE SEQUENCE</scope>
    <source>
        <strain evidence="3">QDHG01</strain>
    </source>
</reference>
<name>A0A8J8T5X2_HALGN</name>
<evidence type="ECO:0000256" key="2">
    <source>
        <dbReference type="SAM" id="MobiDB-lite"/>
    </source>
</evidence>
<keyword evidence="1" id="KW-0175">Coiled coil</keyword>
<comment type="caution">
    <text evidence="3">The sequence shown here is derived from an EMBL/GenBank/DDBJ whole genome shotgun (WGS) entry which is preliminary data.</text>
</comment>